<dbReference type="EMBL" id="JACCAS010000001">
    <property type="protein sequence ID" value="NYH22886.1"/>
    <property type="molecule type" value="Genomic_DNA"/>
</dbReference>
<sequence length="100" mass="11504">MQYDLKEDIAALRGLLSEHRGDPRRQHFRDMYETIQELIDAGVSHARIIRKLKDRGFGIAPVTFKSWLAEIQQEREAIAVTGQPAEDVSQVREAMRRSKA</sequence>
<evidence type="ECO:0000313" key="1">
    <source>
        <dbReference type="EMBL" id="NYH22886.1"/>
    </source>
</evidence>
<dbReference type="Proteomes" id="UP000540929">
    <property type="component" value="Unassembled WGS sequence"/>
</dbReference>
<evidence type="ECO:0000313" key="2">
    <source>
        <dbReference type="Proteomes" id="UP000540929"/>
    </source>
</evidence>
<proteinExistence type="predicted"/>
<reference evidence="1 2" key="1">
    <citation type="submission" date="2020-07" db="EMBL/GenBank/DDBJ databases">
        <title>Exploring microbial biodiversity for novel pathways involved in the catabolism of aromatic compounds derived from lignin.</title>
        <authorList>
            <person name="Elkins J."/>
        </authorList>
    </citation>
    <scope>NUCLEOTIDE SEQUENCE [LARGE SCALE GENOMIC DNA]</scope>
    <source>
        <strain evidence="1 2">H2C3C</strain>
    </source>
</reference>
<accession>A0A7Y9WL67</accession>
<protein>
    <submittedName>
        <fullName evidence="1">Uncharacterized protein</fullName>
    </submittedName>
</protein>
<name>A0A7Y9WL67_9BURK</name>
<gene>
    <name evidence="1" type="ORF">GGD40_002365</name>
</gene>
<keyword evidence="2" id="KW-1185">Reference proteome</keyword>
<dbReference type="RefSeq" id="WP_179743803.1">
    <property type="nucleotide sequence ID" value="NZ_JACCAS010000001.1"/>
</dbReference>
<organism evidence="1 2">
    <name type="scientific">Paraburkholderia bryophila</name>
    <dbReference type="NCBI Taxonomy" id="420952"/>
    <lineage>
        <taxon>Bacteria</taxon>
        <taxon>Pseudomonadati</taxon>
        <taxon>Pseudomonadota</taxon>
        <taxon>Betaproteobacteria</taxon>
        <taxon>Burkholderiales</taxon>
        <taxon>Burkholderiaceae</taxon>
        <taxon>Paraburkholderia</taxon>
    </lineage>
</organism>
<dbReference type="AlphaFoldDB" id="A0A7Y9WL67"/>
<comment type="caution">
    <text evidence="1">The sequence shown here is derived from an EMBL/GenBank/DDBJ whole genome shotgun (WGS) entry which is preliminary data.</text>
</comment>